<organism evidence="3 4">
    <name type="scientific">Isoptericola halotolerans</name>
    <dbReference type="NCBI Taxonomy" id="300560"/>
    <lineage>
        <taxon>Bacteria</taxon>
        <taxon>Bacillati</taxon>
        <taxon>Actinomycetota</taxon>
        <taxon>Actinomycetes</taxon>
        <taxon>Micrococcales</taxon>
        <taxon>Promicromonosporaceae</taxon>
        <taxon>Isoptericola</taxon>
    </lineage>
</organism>
<keyword evidence="4" id="KW-1185">Reference proteome</keyword>
<accession>A0ABX5EC65</accession>
<feature type="compositionally biased region" description="Gly residues" evidence="1">
    <location>
        <begin position="28"/>
        <end position="41"/>
    </location>
</feature>
<evidence type="ECO:0000256" key="1">
    <source>
        <dbReference type="SAM" id="MobiDB-lite"/>
    </source>
</evidence>
<dbReference type="Pfam" id="PF24837">
    <property type="entry name" value="AMIN-like"/>
    <property type="match status" value="1"/>
</dbReference>
<dbReference type="RefSeq" id="WP_106268576.1">
    <property type="nucleotide sequence ID" value="NZ_PVTX01000008.1"/>
</dbReference>
<sequence length="223" mass="22512">MRATQHRRAGRGAAAAVALALTVAGCGGGADLPGYGGGGGAATETTTPSESTPKPSDEAGTATPEASPDASPEDGGGTFEGGTAVATGEPGGDQLLTVTDVAVEPQDGFDRVTFTLDGSGTPGWRVEYVDEALDPGKGDPVEVDGDAVLQVVILGTAMPMDSGVEEYDGTPVEPDDAESVEEVVYRFVFEGQTTAFVGVDGEPKPFAVSVEEDPTRLVVDVGH</sequence>
<evidence type="ECO:0000313" key="3">
    <source>
        <dbReference type="EMBL" id="PRZ05170.1"/>
    </source>
</evidence>
<reference evidence="3 4" key="1">
    <citation type="submission" date="2018-03" db="EMBL/GenBank/DDBJ databases">
        <title>Comparative analysis of microorganisms from saline springs in Andes Mountain Range, Colombia.</title>
        <authorList>
            <person name="Rubin E."/>
        </authorList>
    </citation>
    <scope>NUCLEOTIDE SEQUENCE [LARGE SCALE GENOMIC DNA]</scope>
    <source>
        <strain evidence="3 4">CG 23</strain>
    </source>
</reference>
<evidence type="ECO:0000259" key="2">
    <source>
        <dbReference type="Pfam" id="PF24837"/>
    </source>
</evidence>
<dbReference type="Proteomes" id="UP000239895">
    <property type="component" value="Unassembled WGS sequence"/>
</dbReference>
<dbReference type="EMBL" id="PVTX01000008">
    <property type="protein sequence ID" value="PRZ05170.1"/>
    <property type="molecule type" value="Genomic_DNA"/>
</dbReference>
<gene>
    <name evidence="3" type="ORF">BCL65_108150</name>
</gene>
<comment type="caution">
    <text evidence="3">The sequence shown here is derived from an EMBL/GenBank/DDBJ whole genome shotgun (WGS) entry which is preliminary data.</text>
</comment>
<dbReference type="PROSITE" id="PS51257">
    <property type="entry name" value="PROKAR_LIPOPROTEIN"/>
    <property type="match status" value="1"/>
</dbReference>
<dbReference type="InterPro" id="IPR056303">
    <property type="entry name" value="AMIN-like"/>
</dbReference>
<feature type="region of interest" description="Disordered" evidence="1">
    <location>
        <begin position="28"/>
        <end position="93"/>
    </location>
</feature>
<name>A0ABX5EC65_9MICO</name>
<protein>
    <recommendedName>
        <fullName evidence="2">AMIN-like domain-containing protein</fullName>
    </recommendedName>
</protein>
<feature type="domain" description="AMIN-like" evidence="2">
    <location>
        <begin position="97"/>
        <end position="223"/>
    </location>
</feature>
<evidence type="ECO:0000313" key="4">
    <source>
        <dbReference type="Proteomes" id="UP000239895"/>
    </source>
</evidence>
<proteinExistence type="predicted"/>